<keyword evidence="2" id="KW-1185">Reference proteome</keyword>
<gene>
    <name evidence="1" type="ORF">GCM10023322_20070</name>
</gene>
<protein>
    <recommendedName>
        <fullName evidence="3">Terpene synthase</fullName>
    </recommendedName>
</protein>
<comment type="caution">
    <text evidence="1">The sequence shown here is derived from an EMBL/GenBank/DDBJ whole genome shotgun (WGS) entry which is preliminary data.</text>
</comment>
<evidence type="ECO:0000313" key="2">
    <source>
        <dbReference type="Proteomes" id="UP001501570"/>
    </source>
</evidence>
<name>A0ABP9RPF7_9ACTN</name>
<dbReference type="Pfam" id="PF19086">
    <property type="entry name" value="Terpene_syn_C_2"/>
    <property type="match status" value="1"/>
</dbReference>
<sequence>MVLPDVVESAPAASQLGRIGAVAGQSQRDLRDCAAAYPRLFPAKPFEPAVFGTIAMANACCAPWLDASGLRVTNRAALWAFGVDRLIDHVARSRAEVDDVVRRCREVASGGAPAPDDALAGLLAELRDRLVAAPAHPDLLAIWRGELDLMLTAMAREWDWKDSGASPTLDEYLANADNLGFSFVFAAHWATNAPDGRPGHVETLRAAAGAVQNAIRLINDLGSYDRDVRWGDLNVLMLGVSRDAVSRRIVEFADECDALLRGLPPEQAGLAGYLSRQVRFNMGFYPVSDYWV</sequence>
<dbReference type="SUPFAM" id="SSF48576">
    <property type="entry name" value="Terpenoid synthases"/>
    <property type="match status" value="1"/>
</dbReference>
<dbReference type="Gene3D" id="1.10.600.10">
    <property type="entry name" value="Farnesyl Diphosphate Synthase"/>
    <property type="match status" value="1"/>
</dbReference>
<dbReference type="RefSeq" id="WP_345628267.1">
    <property type="nucleotide sequence ID" value="NZ_BAABJQ010000005.1"/>
</dbReference>
<evidence type="ECO:0008006" key="3">
    <source>
        <dbReference type="Google" id="ProtNLM"/>
    </source>
</evidence>
<dbReference type="Proteomes" id="UP001501570">
    <property type="component" value="Unassembled WGS sequence"/>
</dbReference>
<organism evidence="1 2">
    <name type="scientific">Rugosimonospora acidiphila</name>
    <dbReference type="NCBI Taxonomy" id="556531"/>
    <lineage>
        <taxon>Bacteria</taxon>
        <taxon>Bacillati</taxon>
        <taxon>Actinomycetota</taxon>
        <taxon>Actinomycetes</taxon>
        <taxon>Micromonosporales</taxon>
        <taxon>Micromonosporaceae</taxon>
        <taxon>Rugosimonospora</taxon>
    </lineage>
</organism>
<dbReference type="EMBL" id="BAABJQ010000005">
    <property type="protein sequence ID" value="GAA5182660.1"/>
    <property type="molecule type" value="Genomic_DNA"/>
</dbReference>
<evidence type="ECO:0000313" key="1">
    <source>
        <dbReference type="EMBL" id="GAA5182660.1"/>
    </source>
</evidence>
<accession>A0ABP9RPF7</accession>
<reference evidence="2" key="1">
    <citation type="journal article" date="2019" name="Int. J. Syst. Evol. Microbiol.">
        <title>The Global Catalogue of Microorganisms (GCM) 10K type strain sequencing project: providing services to taxonomists for standard genome sequencing and annotation.</title>
        <authorList>
            <consortium name="The Broad Institute Genomics Platform"/>
            <consortium name="The Broad Institute Genome Sequencing Center for Infectious Disease"/>
            <person name="Wu L."/>
            <person name="Ma J."/>
        </authorList>
    </citation>
    <scope>NUCLEOTIDE SEQUENCE [LARGE SCALE GENOMIC DNA]</scope>
    <source>
        <strain evidence="2">JCM 18304</strain>
    </source>
</reference>
<proteinExistence type="predicted"/>
<dbReference type="InterPro" id="IPR008949">
    <property type="entry name" value="Isoprenoid_synthase_dom_sf"/>
</dbReference>